<dbReference type="OrthoDB" id="6270329at2759"/>
<dbReference type="PROSITE" id="PS00028">
    <property type="entry name" value="ZINC_FINGER_C2H2_1"/>
    <property type="match status" value="1"/>
</dbReference>
<dbReference type="GO" id="GO:0008270">
    <property type="term" value="F:zinc ion binding"/>
    <property type="evidence" value="ECO:0007669"/>
    <property type="project" value="UniProtKB-KW"/>
</dbReference>
<evidence type="ECO:0000256" key="2">
    <source>
        <dbReference type="ARBA" id="ARBA00022771"/>
    </source>
</evidence>
<dbReference type="SUPFAM" id="SSF57850">
    <property type="entry name" value="RING/U-box"/>
    <property type="match status" value="1"/>
</dbReference>
<dbReference type="InterPro" id="IPR017907">
    <property type="entry name" value="Znf_RING_CS"/>
</dbReference>
<evidence type="ECO:0000256" key="3">
    <source>
        <dbReference type="ARBA" id="ARBA00022833"/>
    </source>
</evidence>
<dbReference type="InterPro" id="IPR013087">
    <property type="entry name" value="Znf_C2H2_type"/>
</dbReference>
<dbReference type="SMART" id="SM00184">
    <property type="entry name" value="RING"/>
    <property type="match status" value="1"/>
</dbReference>
<protein>
    <submittedName>
        <fullName evidence="7">E3 ubiquitin-protein ligase TRIM56</fullName>
    </submittedName>
</protein>
<dbReference type="InterPro" id="IPR001841">
    <property type="entry name" value="Znf_RING"/>
</dbReference>
<dbReference type="EMBL" id="JAIZAY010000011">
    <property type="protein sequence ID" value="KAJ8033242.1"/>
    <property type="molecule type" value="Genomic_DNA"/>
</dbReference>
<dbReference type="AlphaFoldDB" id="A0A9Q1BUT3"/>
<sequence length="718" mass="81856">MASNVVKTLTEDFLHCSICINRFKDPKVLPCIHSFCLDCLEKYVQRLKSNKLPCPTCRKVCDLTETGVKGLQTNFHLVNLGERMDLLERLDSSKSNTYTCDSCEATDVVVYCLECDFKLCPTCQSQHKKFPTLRSHTLVPIKEIKKPKYQQALQNAKAPHCDLHPTESLRFYCKKCSKLICRDCTIVQHPKPDHECVEASCQLQDVKQGLSTLLNESELHLKQNEMFVKTGQAGLEDVARQSATVRQEIKKAFDEMRAAIEKQLKLQMENMCIQITEAEAQQRSMISEKVKRASTWVTGLKNIQEVTQKLIDENNMWEILGMSSNIMSAFHVLKCDSHEFSWHQSEVNQRLCFCPQTVPSVDLGRCMSEYDVVLSDSRGNFIICFYHRRASTVSLFKLRKDNDYNWDKADRIAPHKWGIEGLSNASLTAAIAENNQLVFVGLGSSVGVFNLSTKSFASVMISKGVKTFTHISWLGVVSHHNNYIYIKQSHESRVKKFYYEMPYEQYFGTKVQAYEVDGMSRSVEQNQRVSLSNAEETGWTIPDDHSIVNSIFVCNNSLLYTLDRKAGHSEGTSVLLLMENECYLIQPPPPMSLVSARNLSILNAPLEHMASSRRKINTLRKGYGIQQKSQNNAVFCCYFLWCGNKTLSRNSLMWSNKLTFVITQYDSRQQSNIRTWEVSEESGLPVACYQDARTGELKVCDKYGTVTTCFMHDTETPE</sequence>
<dbReference type="PANTHER" id="PTHR25462:SF296">
    <property type="entry name" value="MEIOTIC P26, ISOFORM F"/>
    <property type="match status" value="1"/>
</dbReference>
<organism evidence="7 8">
    <name type="scientific">Holothuria leucospilota</name>
    <name type="common">Black long sea cucumber</name>
    <name type="synonym">Mertensiothuria leucospilota</name>
    <dbReference type="NCBI Taxonomy" id="206669"/>
    <lineage>
        <taxon>Eukaryota</taxon>
        <taxon>Metazoa</taxon>
        <taxon>Echinodermata</taxon>
        <taxon>Eleutherozoa</taxon>
        <taxon>Echinozoa</taxon>
        <taxon>Holothuroidea</taxon>
        <taxon>Aspidochirotacea</taxon>
        <taxon>Aspidochirotida</taxon>
        <taxon>Holothuriidae</taxon>
        <taxon>Holothuria</taxon>
    </lineage>
</organism>
<dbReference type="PROSITE" id="PS50089">
    <property type="entry name" value="ZF_RING_2"/>
    <property type="match status" value="1"/>
</dbReference>
<keyword evidence="1" id="KW-0479">Metal-binding</keyword>
<gene>
    <name evidence="7" type="ORF">HOLleu_23417</name>
</gene>
<proteinExistence type="predicted"/>
<evidence type="ECO:0000313" key="8">
    <source>
        <dbReference type="Proteomes" id="UP001152320"/>
    </source>
</evidence>
<evidence type="ECO:0000256" key="4">
    <source>
        <dbReference type="PROSITE-ProRule" id="PRU00024"/>
    </source>
</evidence>
<feature type="domain" description="RING-type" evidence="5">
    <location>
        <begin position="16"/>
        <end position="58"/>
    </location>
</feature>
<keyword evidence="8" id="KW-1185">Reference proteome</keyword>
<dbReference type="Gene3D" id="4.10.830.40">
    <property type="match status" value="1"/>
</dbReference>
<keyword evidence="2 4" id="KW-0863">Zinc-finger</keyword>
<dbReference type="PROSITE" id="PS00518">
    <property type="entry name" value="ZF_RING_1"/>
    <property type="match status" value="1"/>
</dbReference>
<feature type="domain" description="B box-type" evidence="6">
    <location>
        <begin position="95"/>
        <end position="141"/>
    </location>
</feature>
<comment type="caution">
    <text evidence="7">The sequence shown here is derived from an EMBL/GenBank/DDBJ whole genome shotgun (WGS) entry which is preliminary data.</text>
</comment>
<dbReference type="PROSITE" id="PS50119">
    <property type="entry name" value="ZF_BBOX"/>
    <property type="match status" value="2"/>
</dbReference>
<dbReference type="PANTHER" id="PTHR25462">
    <property type="entry name" value="BONUS, ISOFORM C-RELATED"/>
    <property type="match status" value="1"/>
</dbReference>
<dbReference type="CDD" id="cd19757">
    <property type="entry name" value="Bbox1"/>
    <property type="match status" value="1"/>
</dbReference>
<dbReference type="Gene3D" id="3.30.40.10">
    <property type="entry name" value="Zinc/RING finger domain, C3HC4 (zinc finger)"/>
    <property type="match status" value="1"/>
</dbReference>
<reference evidence="7" key="1">
    <citation type="submission" date="2021-10" db="EMBL/GenBank/DDBJ databases">
        <title>Tropical sea cucumber genome reveals ecological adaptation and Cuvierian tubules defense mechanism.</title>
        <authorList>
            <person name="Chen T."/>
        </authorList>
    </citation>
    <scope>NUCLEOTIDE SEQUENCE</scope>
    <source>
        <strain evidence="7">Nanhai2018</strain>
        <tissue evidence="7">Muscle</tissue>
    </source>
</reference>
<dbReference type="Pfam" id="PF00643">
    <property type="entry name" value="zf-B_box"/>
    <property type="match status" value="2"/>
</dbReference>
<dbReference type="SMART" id="SM00336">
    <property type="entry name" value="BBOX"/>
    <property type="match status" value="2"/>
</dbReference>
<keyword evidence="3" id="KW-0862">Zinc</keyword>
<dbReference type="Proteomes" id="UP001152320">
    <property type="component" value="Chromosome 11"/>
</dbReference>
<dbReference type="InterPro" id="IPR047153">
    <property type="entry name" value="TRIM45/56/19-like"/>
</dbReference>
<dbReference type="Gene3D" id="3.30.160.60">
    <property type="entry name" value="Classic Zinc Finger"/>
    <property type="match status" value="1"/>
</dbReference>
<dbReference type="InterPro" id="IPR018957">
    <property type="entry name" value="Znf_C3HC4_RING-type"/>
</dbReference>
<evidence type="ECO:0000256" key="1">
    <source>
        <dbReference type="ARBA" id="ARBA00022723"/>
    </source>
</evidence>
<dbReference type="InterPro" id="IPR013083">
    <property type="entry name" value="Znf_RING/FYVE/PHD"/>
</dbReference>
<dbReference type="SUPFAM" id="SSF57845">
    <property type="entry name" value="B-box zinc-binding domain"/>
    <property type="match status" value="1"/>
</dbReference>
<dbReference type="GO" id="GO:0061630">
    <property type="term" value="F:ubiquitin protein ligase activity"/>
    <property type="evidence" value="ECO:0007669"/>
    <property type="project" value="TreeGrafter"/>
</dbReference>
<dbReference type="InterPro" id="IPR000315">
    <property type="entry name" value="Znf_B-box"/>
</dbReference>
<accession>A0A9Q1BUT3</accession>
<evidence type="ECO:0000259" key="5">
    <source>
        <dbReference type="PROSITE" id="PS50089"/>
    </source>
</evidence>
<name>A0A9Q1BUT3_HOLLE</name>
<evidence type="ECO:0000313" key="7">
    <source>
        <dbReference type="EMBL" id="KAJ8033242.1"/>
    </source>
</evidence>
<evidence type="ECO:0000259" key="6">
    <source>
        <dbReference type="PROSITE" id="PS50119"/>
    </source>
</evidence>
<dbReference type="Pfam" id="PF00097">
    <property type="entry name" value="zf-C3HC4"/>
    <property type="match status" value="1"/>
</dbReference>
<feature type="domain" description="B box-type" evidence="6">
    <location>
        <begin position="156"/>
        <end position="199"/>
    </location>
</feature>